<keyword evidence="6" id="KW-1015">Disulfide bond</keyword>
<comment type="catalytic activity">
    <reaction evidence="1">
        <text>a phosphate monoester + H2O = an alcohol + phosphate</text>
        <dbReference type="Rhea" id="RHEA:15017"/>
        <dbReference type="ChEBI" id="CHEBI:15377"/>
        <dbReference type="ChEBI" id="CHEBI:30879"/>
        <dbReference type="ChEBI" id="CHEBI:43474"/>
        <dbReference type="ChEBI" id="CHEBI:67140"/>
        <dbReference type="EC" id="3.1.3.2"/>
    </reaction>
</comment>
<dbReference type="EC" id="3.1.3.2" evidence="3"/>
<name>A0AAU6PBP9_9NEOP</name>
<comment type="similarity">
    <text evidence="2">Belongs to the histidine acid phosphatase family.</text>
</comment>
<dbReference type="InterPro" id="IPR050645">
    <property type="entry name" value="Histidine_acid_phosphatase"/>
</dbReference>
<dbReference type="Gene3D" id="3.40.50.1240">
    <property type="entry name" value="Phosphoglycerate mutase-like"/>
    <property type="match status" value="1"/>
</dbReference>
<evidence type="ECO:0000256" key="8">
    <source>
        <dbReference type="SAM" id="SignalP"/>
    </source>
</evidence>
<dbReference type="EMBL" id="PP480827">
    <property type="protein sequence ID" value="WXB20558.1"/>
    <property type="molecule type" value="mRNA"/>
</dbReference>
<dbReference type="InterPro" id="IPR000560">
    <property type="entry name" value="His_Pase_clade-2"/>
</dbReference>
<evidence type="ECO:0000256" key="6">
    <source>
        <dbReference type="ARBA" id="ARBA00023157"/>
    </source>
</evidence>
<dbReference type="PANTHER" id="PTHR11567:SF211">
    <property type="entry name" value="PROSTATIC ACID PHOSPHATASE"/>
    <property type="match status" value="1"/>
</dbReference>
<keyword evidence="4 8" id="KW-0732">Signal</keyword>
<feature type="signal peptide" evidence="8">
    <location>
        <begin position="1"/>
        <end position="18"/>
    </location>
</feature>
<evidence type="ECO:0000313" key="9">
    <source>
        <dbReference type="EMBL" id="WXB20558.1"/>
    </source>
</evidence>
<proteinExistence type="evidence at transcript level"/>
<accession>A0AAU6PBP9</accession>
<dbReference type="CDD" id="cd07061">
    <property type="entry name" value="HP_HAP_like"/>
    <property type="match status" value="1"/>
</dbReference>
<evidence type="ECO:0000256" key="5">
    <source>
        <dbReference type="ARBA" id="ARBA00022801"/>
    </source>
</evidence>
<evidence type="ECO:0000256" key="7">
    <source>
        <dbReference type="ARBA" id="ARBA00023180"/>
    </source>
</evidence>
<organism evidence="9">
    <name type="scientific">Comana monomorpha</name>
    <dbReference type="NCBI Taxonomy" id="1555636"/>
    <lineage>
        <taxon>Eukaryota</taxon>
        <taxon>Metazoa</taxon>
        <taxon>Ecdysozoa</taxon>
        <taxon>Arthropoda</taxon>
        <taxon>Hexapoda</taxon>
        <taxon>Insecta</taxon>
        <taxon>Pterygota</taxon>
        <taxon>Neoptera</taxon>
        <taxon>Endopterygota</taxon>
        <taxon>Lepidoptera</taxon>
        <taxon>Glossata</taxon>
        <taxon>Ditrysia</taxon>
        <taxon>Zygaenoidea</taxon>
        <taxon>Limacodidae</taxon>
        <taxon>Comana</taxon>
    </lineage>
</organism>
<dbReference type="InterPro" id="IPR033379">
    <property type="entry name" value="Acid_Pase_AS"/>
</dbReference>
<evidence type="ECO:0000256" key="1">
    <source>
        <dbReference type="ARBA" id="ARBA00000032"/>
    </source>
</evidence>
<dbReference type="AlphaFoldDB" id="A0AAU6PBP9"/>
<dbReference type="SUPFAM" id="SSF53254">
    <property type="entry name" value="Phosphoglycerate mutase-like"/>
    <property type="match status" value="1"/>
</dbReference>
<keyword evidence="5" id="KW-0378">Hydrolase</keyword>
<dbReference type="GO" id="GO:0003993">
    <property type="term" value="F:acid phosphatase activity"/>
    <property type="evidence" value="ECO:0007669"/>
    <property type="project" value="UniProtKB-EC"/>
</dbReference>
<dbReference type="PANTHER" id="PTHR11567">
    <property type="entry name" value="ACID PHOSPHATASE-RELATED"/>
    <property type="match status" value="1"/>
</dbReference>
<evidence type="ECO:0000256" key="4">
    <source>
        <dbReference type="ARBA" id="ARBA00022729"/>
    </source>
</evidence>
<dbReference type="InterPro" id="IPR029033">
    <property type="entry name" value="His_PPase_superfam"/>
</dbReference>
<protein>
    <recommendedName>
        <fullName evidence="3">acid phosphatase</fullName>
        <ecNumber evidence="3">3.1.3.2</ecNumber>
    </recommendedName>
</protein>
<feature type="chain" id="PRO_5043504064" description="acid phosphatase" evidence="8">
    <location>
        <begin position="19"/>
        <end position="387"/>
    </location>
</feature>
<dbReference type="PROSITE" id="PS00616">
    <property type="entry name" value="HIS_ACID_PHOSPHAT_1"/>
    <property type="match status" value="1"/>
</dbReference>
<dbReference type="Pfam" id="PF00328">
    <property type="entry name" value="His_Phos_2"/>
    <property type="match status" value="1"/>
</dbReference>
<evidence type="ECO:0000256" key="3">
    <source>
        <dbReference type="ARBA" id="ARBA00012646"/>
    </source>
</evidence>
<sequence>MELSKLVFGLIVFAFVCGQEMSDVDLKNHVKTVDEELSNTDLMLVFAMFRHGDRTPDQEEIALNPSSDQNSKNIFFPYGKKALTNKGKVRAFLVGEYLRRRYDGFLSRLYLPEEISVRTTDYARTKMTALAALAAMYPPLPAQKWNPALNWQPIPYDTLAFEDDDLLYWYNCEQYLALRNKIYGLPEVRKWIESYDDLFVYLSEHTITNVTTPEDVFYLDNLFQAMENVGVEPPEWAREVMPKIKDVTKIEFGIEFYNSELIRLASGVLINDIKNDMEEAIRGNEEQPKLRIYSAHENNVAALMAAARVFQPHQPKYGSTFTLELRKNRLTGQYGVLAVYAPNAGEPEKVLPIAGCGSQVLCEYKRFLNLTQEYAWTKDDFRKACHT</sequence>
<evidence type="ECO:0000256" key="2">
    <source>
        <dbReference type="ARBA" id="ARBA00005375"/>
    </source>
</evidence>
<keyword evidence="7" id="KW-0325">Glycoprotein</keyword>
<reference evidence="9" key="1">
    <citation type="journal article" date="2024" name="Sci. Rep.">
        <title>Phylogeny, envenomation syndrome, and membrane-permeabilising venom produced by Australia's 'electric' caterpillar Comana monomorpha (Lepidoptera: Limacodidae).</title>
        <authorList>
            <person name="Goudarzi M.H."/>
            <person name="Robinson S.D."/>
            <person name="Cardoso F.C."/>
            <person name="Mitchell M.L."/>
            <person name="Cook L.G."/>
            <person name="King G.F."/>
            <person name="Walker A.A."/>
        </authorList>
    </citation>
    <scope>NUCLEOTIDE SEQUENCE</scope>
    <source>
        <strain evidence="9">U_LCTX_43_Cm26</strain>
    </source>
</reference>